<dbReference type="Proteomes" id="UP001430377">
    <property type="component" value="Unassembled WGS sequence"/>
</dbReference>
<comment type="cofactor">
    <cofactor evidence="1">
        <name>Mg(2+)</name>
        <dbReference type="ChEBI" id="CHEBI:18420"/>
    </cofactor>
</comment>
<name>A0AAW4PLB1_9EURY</name>
<comment type="pathway">
    <text evidence="1">Cofactor biosynthesis; tetrahydrofolate biosynthesis; 2-amino-4-hydroxy-6-hydroxymethyl-7,8-dihydropteridine diphosphate from 7,8-dihydroneopterin triphosphate: step 4/4.</text>
</comment>
<dbReference type="GO" id="GO:0046654">
    <property type="term" value="P:tetrahydrofolate biosynthetic process"/>
    <property type="evidence" value="ECO:0007669"/>
    <property type="project" value="UniProtKB-UniRule"/>
</dbReference>
<gene>
    <name evidence="1" type="primary">mptE</name>
    <name evidence="3" type="ORF">EGH21_00535</name>
</gene>
<keyword evidence="1" id="KW-0460">Magnesium</keyword>
<sequence>MEFDTWEPVYTAILDDFGYGRGGDERARDRLGATLAESETYRPSRLGLESATVAIVGAGPSLESEADRAAEADAVLAASTAADRLRDVGVAVDCMVTDLDKNPETARELTESGTPVLVHAHGDNVPAVETYVPTYDAAFVVPTTQAAPTDTVHNFGGFTDGDRAAFFADHFGAEALRFVGWNFDDPDVGPEKRRKLAWAERLLHWLESRRGDRFDVLDGRRDGIDPVERSL</sequence>
<dbReference type="PANTHER" id="PTHR39648:SF1">
    <property type="entry name" value="6-HYDROXYMETHYL-7,8-DIHYDROPTERIN PYROPHOSPHOKINASE"/>
    <property type="match status" value="1"/>
</dbReference>
<dbReference type="InterPro" id="IPR027510">
    <property type="entry name" value="HMPDK_MptE"/>
</dbReference>
<dbReference type="PANTHER" id="PTHR39648">
    <property type="entry name" value="6-HYDROXYMETHYL-7,8-DIHYDROPTERIN PYROPHOSPHOKINASE"/>
    <property type="match status" value="1"/>
</dbReference>
<comment type="caution">
    <text evidence="3">The sequence shown here is derived from an EMBL/GenBank/DDBJ whole genome shotgun (WGS) entry which is preliminary data.</text>
</comment>
<keyword evidence="1" id="KW-0418">Kinase</keyword>
<comment type="catalytic activity">
    <reaction evidence="1">
        <text>6-hydroxymethyl-7,8-dihydropterin + ATP = (7,8-dihydropterin-6-yl)methyl diphosphate + AMP + H(+)</text>
        <dbReference type="Rhea" id="RHEA:11412"/>
        <dbReference type="ChEBI" id="CHEBI:15378"/>
        <dbReference type="ChEBI" id="CHEBI:30616"/>
        <dbReference type="ChEBI" id="CHEBI:44841"/>
        <dbReference type="ChEBI" id="CHEBI:72950"/>
        <dbReference type="ChEBI" id="CHEBI:456215"/>
        <dbReference type="EC" id="2.7.6.3"/>
    </reaction>
</comment>
<dbReference type="GO" id="GO:0005524">
    <property type="term" value="F:ATP binding"/>
    <property type="evidence" value="ECO:0007669"/>
    <property type="project" value="UniProtKB-UniRule"/>
</dbReference>
<dbReference type="InterPro" id="IPR002826">
    <property type="entry name" value="MptE-like"/>
</dbReference>
<dbReference type="GO" id="GO:0000287">
    <property type="term" value="F:magnesium ion binding"/>
    <property type="evidence" value="ECO:0007669"/>
    <property type="project" value="UniProtKB-UniRule"/>
</dbReference>
<dbReference type="GO" id="GO:0003848">
    <property type="term" value="F:2-amino-4-hydroxy-6-hydroxymethyldihydropteridine diphosphokinase activity"/>
    <property type="evidence" value="ECO:0007669"/>
    <property type="project" value="UniProtKB-UniRule"/>
</dbReference>
<dbReference type="Pfam" id="PF01973">
    <property type="entry name" value="MptE-like"/>
    <property type="match status" value="1"/>
</dbReference>
<reference evidence="3 4" key="1">
    <citation type="submission" date="2021-06" db="EMBL/GenBank/DDBJ databases">
        <title>Halomicroarcula sp. a new haloarchaeum isolated from saline soil.</title>
        <authorList>
            <person name="Duran-Viseras A."/>
            <person name="Sanchez-Porro C."/>
            <person name="Ventosa A."/>
        </authorList>
    </citation>
    <scope>NUCLEOTIDE SEQUENCE [LARGE SCALE GENOMIC DNA]</scope>
    <source>
        <strain evidence="3 4">F13</strain>
    </source>
</reference>
<organism evidence="3 4">
    <name type="scientific">Haloarcula rubra</name>
    <dbReference type="NCBI Taxonomy" id="2487747"/>
    <lineage>
        <taxon>Archaea</taxon>
        <taxon>Methanobacteriati</taxon>
        <taxon>Methanobacteriota</taxon>
        <taxon>Stenosarchaea group</taxon>
        <taxon>Halobacteria</taxon>
        <taxon>Halobacteriales</taxon>
        <taxon>Haloarculaceae</taxon>
        <taxon>Haloarcula</taxon>
    </lineage>
</organism>
<dbReference type="GO" id="GO:0016301">
    <property type="term" value="F:kinase activity"/>
    <property type="evidence" value="ECO:0007669"/>
    <property type="project" value="UniProtKB-KW"/>
</dbReference>
<feature type="domain" description="6-hydroxymethylpterin diphosphokinase MptE-like" evidence="2">
    <location>
        <begin position="50"/>
        <end position="185"/>
    </location>
</feature>
<dbReference type="EMBL" id="RKLR01000001">
    <property type="protein sequence ID" value="MBX0321504.1"/>
    <property type="molecule type" value="Genomic_DNA"/>
</dbReference>
<protein>
    <recommendedName>
        <fullName evidence="1">6-hydroxymethyl-7,8-dihydropterin pyrophosphokinase</fullName>
        <shortName evidence="1">HPPK</shortName>
        <ecNumber evidence="1">2.7.6.3</ecNumber>
    </recommendedName>
    <alternativeName>
        <fullName evidence="1">2-amino-4-hydroxy-6-hydroxymethyldihydropteridine pyrophosphokinase</fullName>
    </alternativeName>
    <alternativeName>
        <fullName evidence="1">6-hydroxymethyl-7,8-dihydropterin diphosphokinase</fullName>
        <shortName evidence="1">6-HMPDK</shortName>
    </alternativeName>
    <alternativeName>
        <fullName evidence="1">7,8-dihydro-6-hydroxymethylpterin diphosphokinase</fullName>
    </alternativeName>
    <alternativeName>
        <fullName evidence="1">7,8-dihydro-6-hydroxymethylpterin pyrophosphokinase</fullName>
        <shortName evidence="1">PPPK</shortName>
    </alternativeName>
</protein>
<comment type="function">
    <text evidence="1">Catalyzes the transfer of diphosphate from ATP to 6-hydroxymethyl-7,8-dihydropterin (6-HMD), leading to 6-hydroxymethyl-7,8-dihydropterin diphosphate (6-HMDP).</text>
</comment>
<evidence type="ECO:0000313" key="4">
    <source>
        <dbReference type="Proteomes" id="UP001430377"/>
    </source>
</evidence>
<keyword evidence="1" id="KW-0547">Nucleotide-binding</keyword>
<comment type="similarity">
    <text evidence="1">Belongs to the archaeal 6-HMPDK family.</text>
</comment>
<keyword evidence="1" id="KW-0808">Transferase</keyword>
<keyword evidence="1" id="KW-0067">ATP-binding</keyword>
<keyword evidence="4" id="KW-1185">Reference proteome</keyword>
<dbReference type="HAMAP" id="MF_02131">
    <property type="entry name" value="HMPDK_arch"/>
    <property type="match status" value="1"/>
</dbReference>
<dbReference type="AlphaFoldDB" id="A0AAW4PLB1"/>
<keyword evidence="1" id="KW-0289">Folate biosynthesis</keyword>
<accession>A0AAW4PLB1</accession>
<evidence type="ECO:0000256" key="1">
    <source>
        <dbReference type="HAMAP-Rule" id="MF_02131"/>
    </source>
</evidence>
<proteinExistence type="inferred from homology"/>
<dbReference type="RefSeq" id="WP_220616524.1">
    <property type="nucleotide sequence ID" value="NZ_RKLR01000001.1"/>
</dbReference>
<evidence type="ECO:0000259" key="2">
    <source>
        <dbReference type="Pfam" id="PF01973"/>
    </source>
</evidence>
<evidence type="ECO:0000313" key="3">
    <source>
        <dbReference type="EMBL" id="MBX0321504.1"/>
    </source>
</evidence>
<dbReference type="GO" id="GO:0046656">
    <property type="term" value="P:folic acid biosynthetic process"/>
    <property type="evidence" value="ECO:0007669"/>
    <property type="project" value="UniProtKB-KW"/>
</dbReference>
<dbReference type="EC" id="2.7.6.3" evidence="1"/>